<proteinExistence type="predicted"/>
<dbReference type="Proteomes" id="UP001356427">
    <property type="component" value="Unassembled WGS sequence"/>
</dbReference>
<dbReference type="EMBL" id="JAGTTL010000009">
    <property type="protein sequence ID" value="KAK6318221.1"/>
    <property type="molecule type" value="Genomic_DNA"/>
</dbReference>
<accession>A0AAN8M5W6</accession>
<feature type="signal peptide" evidence="1">
    <location>
        <begin position="1"/>
        <end position="18"/>
    </location>
</feature>
<dbReference type="AlphaFoldDB" id="A0AAN8M5W6"/>
<organism evidence="2 3">
    <name type="scientific">Coregonus suidteri</name>
    <dbReference type="NCBI Taxonomy" id="861788"/>
    <lineage>
        <taxon>Eukaryota</taxon>
        <taxon>Metazoa</taxon>
        <taxon>Chordata</taxon>
        <taxon>Craniata</taxon>
        <taxon>Vertebrata</taxon>
        <taxon>Euteleostomi</taxon>
        <taxon>Actinopterygii</taxon>
        <taxon>Neopterygii</taxon>
        <taxon>Teleostei</taxon>
        <taxon>Protacanthopterygii</taxon>
        <taxon>Salmoniformes</taxon>
        <taxon>Salmonidae</taxon>
        <taxon>Coregoninae</taxon>
        <taxon>Coregonus</taxon>
    </lineage>
</organism>
<evidence type="ECO:0000313" key="2">
    <source>
        <dbReference type="EMBL" id="KAK6318221.1"/>
    </source>
</evidence>
<evidence type="ECO:0000256" key="1">
    <source>
        <dbReference type="SAM" id="SignalP"/>
    </source>
</evidence>
<comment type="caution">
    <text evidence="2">The sequence shown here is derived from an EMBL/GenBank/DDBJ whole genome shotgun (WGS) entry which is preliminary data.</text>
</comment>
<feature type="chain" id="PRO_5042957096" evidence="1">
    <location>
        <begin position="19"/>
        <end position="117"/>
    </location>
</feature>
<keyword evidence="3" id="KW-1185">Reference proteome</keyword>
<sequence length="117" mass="13066">MGHSTTNVCLWILHGCVLDVIHLSATGVAEIAQSTNLKGCPYTFGHVVYNDSKLIFDTVKNNSTMSRVRLLYMSICSYNLTDYCLLNDAALLVACLERTLKPHNADNVYERRPSIDL</sequence>
<name>A0AAN8M5W6_9TELE</name>
<reference evidence="2 3" key="1">
    <citation type="submission" date="2021-04" db="EMBL/GenBank/DDBJ databases">
        <authorList>
            <person name="De Guttry C."/>
            <person name="Zahm M."/>
            <person name="Klopp C."/>
            <person name="Cabau C."/>
            <person name="Louis A."/>
            <person name="Berthelot C."/>
            <person name="Parey E."/>
            <person name="Roest Crollius H."/>
            <person name="Montfort J."/>
            <person name="Robinson-Rechavi M."/>
            <person name="Bucao C."/>
            <person name="Bouchez O."/>
            <person name="Gislard M."/>
            <person name="Lluch J."/>
            <person name="Milhes M."/>
            <person name="Lampietro C."/>
            <person name="Lopez Roques C."/>
            <person name="Donnadieu C."/>
            <person name="Braasch I."/>
            <person name="Desvignes T."/>
            <person name="Postlethwait J."/>
            <person name="Bobe J."/>
            <person name="Wedekind C."/>
            <person name="Guiguen Y."/>
        </authorList>
    </citation>
    <scope>NUCLEOTIDE SEQUENCE [LARGE SCALE GENOMIC DNA]</scope>
    <source>
        <strain evidence="2">Cs_M1</strain>
        <tissue evidence="2">Blood</tissue>
    </source>
</reference>
<protein>
    <submittedName>
        <fullName evidence="2">Uncharacterized protein</fullName>
    </submittedName>
</protein>
<keyword evidence="1" id="KW-0732">Signal</keyword>
<evidence type="ECO:0000313" key="3">
    <source>
        <dbReference type="Proteomes" id="UP001356427"/>
    </source>
</evidence>
<gene>
    <name evidence="2" type="ORF">J4Q44_G00115120</name>
</gene>